<dbReference type="Pfam" id="PF13439">
    <property type="entry name" value="Glyco_transf_4"/>
    <property type="match status" value="1"/>
</dbReference>
<comment type="caution">
    <text evidence="3">The sequence shown here is derived from an EMBL/GenBank/DDBJ whole genome shotgun (WGS) entry which is preliminary data.</text>
</comment>
<dbReference type="InterPro" id="IPR028098">
    <property type="entry name" value="Glyco_trans_4-like_N"/>
</dbReference>
<dbReference type="InterPro" id="IPR001296">
    <property type="entry name" value="Glyco_trans_1"/>
</dbReference>
<feature type="domain" description="Glycosyl transferase family 1" evidence="1">
    <location>
        <begin position="265"/>
        <end position="421"/>
    </location>
</feature>
<dbReference type="GO" id="GO:0016757">
    <property type="term" value="F:glycosyltransferase activity"/>
    <property type="evidence" value="ECO:0007669"/>
    <property type="project" value="InterPro"/>
</dbReference>
<accession>A0A328U1Y2</accession>
<protein>
    <submittedName>
        <fullName evidence="3">Glycosyltransferase family 1 protein</fullName>
    </submittedName>
</protein>
<dbReference type="AlphaFoldDB" id="A0A328U1Y2"/>
<dbReference type="Gene3D" id="3.40.50.2000">
    <property type="entry name" value="Glycogen Phosphorylase B"/>
    <property type="match status" value="2"/>
</dbReference>
<organism evidence="3 4">
    <name type="scientific">Paenibacillus montanisoli</name>
    <dbReference type="NCBI Taxonomy" id="2081970"/>
    <lineage>
        <taxon>Bacteria</taxon>
        <taxon>Bacillati</taxon>
        <taxon>Bacillota</taxon>
        <taxon>Bacilli</taxon>
        <taxon>Bacillales</taxon>
        <taxon>Paenibacillaceae</taxon>
        <taxon>Paenibacillus</taxon>
    </lineage>
</organism>
<evidence type="ECO:0000259" key="1">
    <source>
        <dbReference type="Pfam" id="PF00534"/>
    </source>
</evidence>
<dbReference type="Pfam" id="PF00534">
    <property type="entry name" value="Glycos_transf_1"/>
    <property type="match status" value="1"/>
</dbReference>
<reference evidence="3 4" key="1">
    <citation type="submission" date="2018-06" db="EMBL/GenBank/DDBJ databases">
        <title>Paenibacillus montanisoli sp. nov., isolated from mountain area soil.</title>
        <authorList>
            <person name="Wu M."/>
        </authorList>
    </citation>
    <scope>NUCLEOTIDE SEQUENCE [LARGE SCALE GENOMIC DNA]</scope>
    <source>
        <strain evidence="3 4">RA17</strain>
    </source>
</reference>
<proteinExistence type="predicted"/>
<dbReference type="EMBL" id="QLUW01000002">
    <property type="protein sequence ID" value="RAP76797.1"/>
    <property type="molecule type" value="Genomic_DNA"/>
</dbReference>
<keyword evidence="3" id="KW-0808">Transferase</keyword>
<gene>
    <name evidence="3" type="ORF">DL346_15780</name>
</gene>
<evidence type="ECO:0000259" key="2">
    <source>
        <dbReference type="Pfam" id="PF13439"/>
    </source>
</evidence>
<dbReference type="CDD" id="cd03801">
    <property type="entry name" value="GT4_PimA-like"/>
    <property type="match status" value="1"/>
</dbReference>
<feature type="domain" description="Glycosyltransferase subfamily 4-like N-terminal" evidence="2">
    <location>
        <begin position="53"/>
        <end position="250"/>
    </location>
</feature>
<dbReference type="Proteomes" id="UP000249260">
    <property type="component" value="Unassembled WGS sequence"/>
</dbReference>
<name>A0A328U1Y2_9BACL</name>
<sequence>MKIGNCPWSDIFENGYLSLSECHADTYTCKDLRPERKVTMRILLATYWGLPSVGGLEKYVLQLKRGLEARGHEVDIFCRTPDDSGFHILNKGLFLPKREIQPMISAKADTYFARHLPGLDPEVKFMEVDKYSFEVAAAYFRPAAYDIIHTQDVISARAFSRIRHARTALVSTIHGCLSTESLARHQADGLWYDDYTKTPLWRYYGLIEHYGIMQNHETIMPTEWLKGIMVRDFRIPEDRMTTVPNGMDIEGFLSEMHKPAVTPDAGGRKIILCSARFDPVKGHVHLLRALCQLKKVRNDWVCWLAGNGQLEGRLRELTAAYGLQNEVVFLGKRDDVPALLNKSDIVVLPSLQDNQPYSIMEAHVAGKPVVASNAGGIPEMVTHEMTGLIFPAGNEQDLYGNLLAVLSEDDRRSWLGQQGKEFGRRHWSLPLMTERILAIYEKALQKRWR</sequence>
<keyword evidence="4" id="KW-1185">Reference proteome</keyword>
<evidence type="ECO:0000313" key="4">
    <source>
        <dbReference type="Proteomes" id="UP000249260"/>
    </source>
</evidence>
<evidence type="ECO:0000313" key="3">
    <source>
        <dbReference type="EMBL" id="RAP76797.1"/>
    </source>
</evidence>
<dbReference type="PANTHER" id="PTHR12526">
    <property type="entry name" value="GLYCOSYLTRANSFERASE"/>
    <property type="match status" value="1"/>
</dbReference>
<dbReference type="SUPFAM" id="SSF53756">
    <property type="entry name" value="UDP-Glycosyltransferase/glycogen phosphorylase"/>
    <property type="match status" value="1"/>
</dbReference>
<dbReference type="OrthoDB" id="9815550at2"/>